<evidence type="ECO:0000313" key="2">
    <source>
        <dbReference type="EMBL" id="MBP2415777.1"/>
    </source>
</evidence>
<protein>
    <submittedName>
        <fullName evidence="2">LPXTG-site transpeptidase (Sortase) family protein</fullName>
    </submittedName>
</protein>
<dbReference type="SUPFAM" id="SSF63817">
    <property type="entry name" value="Sortase"/>
    <property type="match status" value="1"/>
</dbReference>
<dbReference type="Gene3D" id="2.40.260.10">
    <property type="entry name" value="Sortase"/>
    <property type="match status" value="1"/>
</dbReference>
<proteinExistence type="predicted"/>
<reference evidence="2 3" key="1">
    <citation type="submission" date="2021-03" db="EMBL/GenBank/DDBJ databases">
        <title>Sequencing the genomes of 1000 actinobacteria strains.</title>
        <authorList>
            <person name="Klenk H.-P."/>
        </authorList>
    </citation>
    <scope>NUCLEOTIDE SEQUENCE [LARGE SCALE GENOMIC DNA]</scope>
    <source>
        <strain evidence="2 3">DSM 12936</strain>
    </source>
</reference>
<gene>
    <name evidence="2" type="ORF">JOF54_000699</name>
</gene>
<dbReference type="Pfam" id="PF04203">
    <property type="entry name" value="Sortase"/>
    <property type="match status" value="1"/>
</dbReference>
<evidence type="ECO:0000313" key="3">
    <source>
        <dbReference type="Proteomes" id="UP000758168"/>
    </source>
</evidence>
<dbReference type="RefSeq" id="WP_307803798.1">
    <property type="nucleotide sequence ID" value="NZ_BAAAMH010000023.1"/>
</dbReference>
<dbReference type="InterPro" id="IPR042001">
    <property type="entry name" value="Sortase_F"/>
</dbReference>
<dbReference type="EMBL" id="JAGIOB010000001">
    <property type="protein sequence ID" value="MBP2415777.1"/>
    <property type="molecule type" value="Genomic_DNA"/>
</dbReference>
<organism evidence="2 3">
    <name type="scientific">Microlunatus capsulatus</name>
    <dbReference type="NCBI Taxonomy" id="99117"/>
    <lineage>
        <taxon>Bacteria</taxon>
        <taxon>Bacillati</taxon>
        <taxon>Actinomycetota</taxon>
        <taxon>Actinomycetes</taxon>
        <taxon>Propionibacteriales</taxon>
        <taxon>Propionibacteriaceae</taxon>
        <taxon>Microlunatus</taxon>
    </lineage>
</organism>
<dbReference type="Proteomes" id="UP000758168">
    <property type="component" value="Unassembled WGS sequence"/>
</dbReference>
<keyword evidence="3" id="KW-1185">Reference proteome</keyword>
<comment type="caution">
    <text evidence="2">The sequence shown here is derived from an EMBL/GenBank/DDBJ whole genome shotgun (WGS) entry which is preliminary data.</text>
</comment>
<name>A0ABS4Z411_9ACTN</name>
<evidence type="ECO:0000256" key="1">
    <source>
        <dbReference type="ARBA" id="ARBA00022801"/>
    </source>
</evidence>
<dbReference type="InterPro" id="IPR005754">
    <property type="entry name" value="Sortase"/>
</dbReference>
<keyword evidence="1" id="KW-0378">Hydrolase</keyword>
<dbReference type="InterPro" id="IPR023365">
    <property type="entry name" value="Sortase_dom-sf"/>
</dbReference>
<dbReference type="CDD" id="cd05829">
    <property type="entry name" value="Sortase_F"/>
    <property type="match status" value="1"/>
</dbReference>
<sequence length="165" mass="17646">MPSARVGEPAPSSRVHFVPTAVELPGGARARVEPASTVDGELVVPEEVRHVGWWDGSAWAGDPFGTTVVAGHVDSATEGLGFFARLLRVERGDVVTLRDDEHRQRYRVVSVRTVAKQALATGSAAFDQTGDHRLVLITCTGAYRPERGGYESNLVVTAEAVGLAR</sequence>
<accession>A0ABS4Z411</accession>